<dbReference type="GO" id="GO:0005829">
    <property type="term" value="C:cytosol"/>
    <property type="evidence" value="ECO:0007669"/>
    <property type="project" value="TreeGrafter"/>
</dbReference>
<dbReference type="EMBL" id="AZFW01000032">
    <property type="protein sequence ID" value="KRM28558.1"/>
    <property type="molecule type" value="Genomic_DNA"/>
</dbReference>
<evidence type="ECO:0000256" key="1">
    <source>
        <dbReference type="ARBA" id="ARBA00022553"/>
    </source>
</evidence>
<dbReference type="InterPro" id="IPR016032">
    <property type="entry name" value="Sig_transdc_resp-reg_C-effctor"/>
</dbReference>
<dbReference type="PATRIC" id="fig|1122147.4.peg.2092"/>
<evidence type="ECO:0000256" key="3">
    <source>
        <dbReference type="ARBA" id="ARBA00023015"/>
    </source>
</evidence>
<evidence type="ECO:0000259" key="8">
    <source>
        <dbReference type="PROSITE" id="PS50110"/>
    </source>
</evidence>
<comment type="caution">
    <text evidence="10">The sequence shown here is derived from an EMBL/GenBank/DDBJ whole genome shotgun (WGS) entry which is preliminary data.</text>
</comment>
<dbReference type="Gene3D" id="6.10.250.690">
    <property type="match status" value="1"/>
</dbReference>
<dbReference type="InterPro" id="IPR001789">
    <property type="entry name" value="Sig_transdc_resp-reg_receiver"/>
</dbReference>
<dbReference type="PANTHER" id="PTHR48111">
    <property type="entry name" value="REGULATOR OF RPOS"/>
    <property type="match status" value="1"/>
</dbReference>
<dbReference type="GO" id="GO:0006355">
    <property type="term" value="P:regulation of DNA-templated transcription"/>
    <property type="evidence" value="ECO:0007669"/>
    <property type="project" value="InterPro"/>
</dbReference>
<dbReference type="Gene3D" id="3.40.50.2300">
    <property type="match status" value="1"/>
</dbReference>
<dbReference type="RefSeq" id="WP_027827251.1">
    <property type="nucleotide sequence ID" value="NZ_AUEH01000001.1"/>
</dbReference>
<dbReference type="eggNOG" id="COG0745">
    <property type="taxonomic scope" value="Bacteria"/>
</dbReference>
<feature type="domain" description="Response regulatory" evidence="8">
    <location>
        <begin position="6"/>
        <end position="119"/>
    </location>
</feature>
<dbReference type="GO" id="GO:0000976">
    <property type="term" value="F:transcription cis-regulatory region binding"/>
    <property type="evidence" value="ECO:0007669"/>
    <property type="project" value="TreeGrafter"/>
</dbReference>
<evidence type="ECO:0000256" key="5">
    <source>
        <dbReference type="ARBA" id="ARBA00023163"/>
    </source>
</evidence>
<dbReference type="Gene3D" id="1.10.10.10">
    <property type="entry name" value="Winged helix-like DNA-binding domain superfamily/Winged helix DNA-binding domain"/>
    <property type="match status" value="1"/>
</dbReference>
<dbReference type="Pfam" id="PF00072">
    <property type="entry name" value="Response_reg"/>
    <property type="match status" value="1"/>
</dbReference>
<reference evidence="10 11" key="1">
    <citation type="journal article" date="2015" name="Genome Announc.">
        <title>Expanding the biotechnology potential of lactobacilli through comparative genomics of 213 strains and associated genera.</title>
        <authorList>
            <person name="Sun Z."/>
            <person name="Harris H.M."/>
            <person name="McCann A."/>
            <person name="Guo C."/>
            <person name="Argimon S."/>
            <person name="Zhang W."/>
            <person name="Yang X."/>
            <person name="Jeffery I.B."/>
            <person name="Cooney J.C."/>
            <person name="Kagawa T.F."/>
            <person name="Liu W."/>
            <person name="Song Y."/>
            <person name="Salvetti E."/>
            <person name="Wrobel A."/>
            <person name="Rasinkangas P."/>
            <person name="Parkhill J."/>
            <person name="Rea M.C."/>
            <person name="O'Sullivan O."/>
            <person name="Ritari J."/>
            <person name="Douillard F.P."/>
            <person name="Paul Ross R."/>
            <person name="Yang R."/>
            <person name="Briner A.E."/>
            <person name="Felis G.E."/>
            <person name="de Vos W.M."/>
            <person name="Barrangou R."/>
            <person name="Klaenhammer T.R."/>
            <person name="Caufield P.W."/>
            <person name="Cui Y."/>
            <person name="Zhang H."/>
            <person name="O'Toole P.W."/>
        </authorList>
    </citation>
    <scope>NUCLEOTIDE SEQUENCE [LARGE SCALE GENOMIC DNA]</scope>
    <source>
        <strain evidence="10 11">DSM 16991</strain>
    </source>
</reference>
<evidence type="ECO:0000256" key="7">
    <source>
        <dbReference type="PROSITE-ProRule" id="PRU01091"/>
    </source>
</evidence>
<dbReference type="Pfam" id="PF00486">
    <property type="entry name" value="Trans_reg_C"/>
    <property type="match status" value="1"/>
</dbReference>
<evidence type="ECO:0000313" key="11">
    <source>
        <dbReference type="Proteomes" id="UP000050949"/>
    </source>
</evidence>
<evidence type="ECO:0000313" key="10">
    <source>
        <dbReference type="EMBL" id="KRM28558.1"/>
    </source>
</evidence>
<sequence length="233" mass="25798">MPAKPLILVIEDDHHLNQSIQEFLAPLADTRGVYAGDEGEYLASEGIFDAIILDIMLPEMDGFTVLHKLRAAHVGTPVLILTAKDGLSDKMRGFDLGTDDYLTKPFHREELMARIKVLLKRSGKYRDDYTLAFGPLTVQLNDRSVTVSGVPVALSGKEYDLLVYLLQNQGTIVTKEQIFDRLWGFDSDTGLAVVEVYMSNLRKKLKGTAVADAIRTIRNVGYILDEVAANAGK</sequence>
<proteinExistence type="predicted"/>
<feature type="modified residue" description="4-aspartylphosphate" evidence="6">
    <location>
        <position position="54"/>
    </location>
</feature>
<evidence type="ECO:0000256" key="4">
    <source>
        <dbReference type="ARBA" id="ARBA00023125"/>
    </source>
</evidence>
<dbReference type="SMART" id="SM00448">
    <property type="entry name" value="REC"/>
    <property type="match status" value="1"/>
</dbReference>
<dbReference type="GeneID" id="78508847"/>
<dbReference type="PROSITE" id="PS51755">
    <property type="entry name" value="OMPR_PHOB"/>
    <property type="match status" value="1"/>
</dbReference>
<keyword evidence="2" id="KW-0902">Two-component regulatory system</keyword>
<keyword evidence="3" id="KW-0805">Transcription regulation</keyword>
<dbReference type="PANTHER" id="PTHR48111:SF22">
    <property type="entry name" value="REGULATOR OF RPOS"/>
    <property type="match status" value="1"/>
</dbReference>
<protein>
    <submittedName>
        <fullName evidence="10">DNA-binding response regulator</fullName>
    </submittedName>
</protein>
<gene>
    <name evidence="10" type="ORF">FC91_GL002023</name>
</gene>
<dbReference type="InterPro" id="IPR001867">
    <property type="entry name" value="OmpR/PhoB-type_DNA-bd"/>
</dbReference>
<dbReference type="SMART" id="SM00862">
    <property type="entry name" value="Trans_reg_C"/>
    <property type="match status" value="1"/>
</dbReference>
<name>A0A0R1XEV9_9LACO</name>
<organism evidence="10 11">
    <name type="scientific">Schleiferilactobacillus harbinensis DSM 16991</name>
    <dbReference type="NCBI Taxonomy" id="1122147"/>
    <lineage>
        <taxon>Bacteria</taxon>
        <taxon>Bacillati</taxon>
        <taxon>Bacillota</taxon>
        <taxon>Bacilli</taxon>
        <taxon>Lactobacillales</taxon>
        <taxon>Lactobacillaceae</taxon>
        <taxon>Schleiferilactobacillus</taxon>
    </lineage>
</organism>
<dbReference type="InterPro" id="IPR011006">
    <property type="entry name" value="CheY-like_superfamily"/>
</dbReference>
<dbReference type="OrthoDB" id="9790442at2"/>
<keyword evidence="4 7" id="KW-0238">DNA-binding</keyword>
<evidence type="ECO:0000256" key="6">
    <source>
        <dbReference type="PROSITE-ProRule" id="PRU00169"/>
    </source>
</evidence>
<keyword evidence="1 6" id="KW-0597">Phosphoprotein</keyword>
<evidence type="ECO:0000259" key="9">
    <source>
        <dbReference type="PROSITE" id="PS51755"/>
    </source>
</evidence>
<dbReference type="GO" id="GO:0000156">
    <property type="term" value="F:phosphorelay response regulator activity"/>
    <property type="evidence" value="ECO:0007669"/>
    <property type="project" value="TreeGrafter"/>
</dbReference>
<evidence type="ECO:0000256" key="2">
    <source>
        <dbReference type="ARBA" id="ARBA00023012"/>
    </source>
</evidence>
<dbReference type="CDD" id="cd00383">
    <property type="entry name" value="trans_reg_C"/>
    <property type="match status" value="1"/>
</dbReference>
<dbReference type="SUPFAM" id="SSF46894">
    <property type="entry name" value="C-terminal effector domain of the bipartite response regulators"/>
    <property type="match status" value="1"/>
</dbReference>
<dbReference type="SUPFAM" id="SSF52172">
    <property type="entry name" value="CheY-like"/>
    <property type="match status" value="1"/>
</dbReference>
<dbReference type="Proteomes" id="UP000050949">
    <property type="component" value="Unassembled WGS sequence"/>
</dbReference>
<dbReference type="InterPro" id="IPR036388">
    <property type="entry name" value="WH-like_DNA-bd_sf"/>
</dbReference>
<dbReference type="AlphaFoldDB" id="A0A0R1XEV9"/>
<dbReference type="GO" id="GO:0032993">
    <property type="term" value="C:protein-DNA complex"/>
    <property type="evidence" value="ECO:0007669"/>
    <property type="project" value="TreeGrafter"/>
</dbReference>
<dbReference type="PROSITE" id="PS50110">
    <property type="entry name" value="RESPONSE_REGULATORY"/>
    <property type="match status" value="1"/>
</dbReference>
<accession>A0A0R1XEV9</accession>
<feature type="DNA-binding region" description="OmpR/PhoB-type" evidence="7">
    <location>
        <begin position="128"/>
        <end position="226"/>
    </location>
</feature>
<keyword evidence="5" id="KW-0804">Transcription</keyword>
<feature type="domain" description="OmpR/PhoB-type" evidence="9">
    <location>
        <begin position="128"/>
        <end position="226"/>
    </location>
</feature>
<dbReference type="InterPro" id="IPR039420">
    <property type="entry name" value="WalR-like"/>
</dbReference>